<keyword evidence="2" id="KW-0808">Transferase</keyword>
<dbReference type="EMBL" id="CP012621">
    <property type="protein sequence ID" value="ATG75733.1"/>
    <property type="molecule type" value="Genomic_DNA"/>
</dbReference>
<evidence type="ECO:0000256" key="1">
    <source>
        <dbReference type="ARBA" id="ARBA00010164"/>
    </source>
</evidence>
<dbReference type="Gene3D" id="1.10.1070.20">
    <property type="match status" value="1"/>
</dbReference>
<evidence type="ECO:0000256" key="2">
    <source>
        <dbReference type="ARBA" id="ARBA00022679"/>
    </source>
</evidence>
<comment type="similarity">
    <text evidence="1">Belongs to the HipA Ser/Thr kinase family.</text>
</comment>
<gene>
    <name evidence="5" type="ORF">AN401_19315</name>
</gene>
<evidence type="ECO:0000256" key="3">
    <source>
        <dbReference type="ARBA" id="ARBA00022777"/>
    </source>
</evidence>
<evidence type="ECO:0000259" key="4">
    <source>
        <dbReference type="Pfam" id="PF07804"/>
    </source>
</evidence>
<protein>
    <submittedName>
        <fullName evidence="5">Toxin HipA</fullName>
    </submittedName>
</protein>
<dbReference type="Proteomes" id="UP000217763">
    <property type="component" value="Chromosome"/>
</dbReference>
<keyword evidence="6" id="KW-1185">Reference proteome</keyword>
<proteinExistence type="inferred from homology"/>
<dbReference type="KEGG" id="zdf:AN401_19315"/>
<dbReference type="GO" id="GO:0004674">
    <property type="term" value="F:protein serine/threonine kinase activity"/>
    <property type="evidence" value="ECO:0007669"/>
    <property type="project" value="TreeGrafter"/>
</dbReference>
<dbReference type="InterPro" id="IPR012893">
    <property type="entry name" value="HipA-like_C"/>
</dbReference>
<dbReference type="GO" id="GO:0005829">
    <property type="term" value="C:cytosol"/>
    <property type="evidence" value="ECO:0007669"/>
    <property type="project" value="TreeGrafter"/>
</dbReference>
<keyword evidence="3" id="KW-0418">Kinase</keyword>
<evidence type="ECO:0000313" key="6">
    <source>
        <dbReference type="Proteomes" id="UP000217763"/>
    </source>
</evidence>
<accession>A0A291HU82</accession>
<evidence type="ECO:0000313" key="5">
    <source>
        <dbReference type="EMBL" id="ATG75733.1"/>
    </source>
</evidence>
<organism evidence="5 6">
    <name type="scientific">Zobellella denitrificans</name>
    <dbReference type="NCBI Taxonomy" id="347534"/>
    <lineage>
        <taxon>Bacteria</taxon>
        <taxon>Pseudomonadati</taxon>
        <taxon>Pseudomonadota</taxon>
        <taxon>Gammaproteobacteria</taxon>
        <taxon>Aeromonadales</taxon>
        <taxon>Aeromonadaceae</taxon>
        <taxon>Zobellella</taxon>
    </lineage>
</organism>
<dbReference type="Pfam" id="PF07804">
    <property type="entry name" value="HipA_C"/>
    <property type="match status" value="1"/>
</dbReference>
<feature type="domain" description="HipA-like C-terminal" evidence="4">
    <location>
        <begin position="181"/>
        <end position="387"/>
    </location>
</feature>
<dbReference type="PANTHER" id="PTHR37419">
    <property type="entry name" value="SERINE/THREONINE-PROTEIN KINASE TOXIN HIPA"/>
    <property type="match status" value="1"/>
</dbReference>
<dbReference type="PANTHER" id="PTHR37419:SF8">
    <property type="entry name" value="TOXIN YJJJ"/>
    <property type="match status" value="1"/>
</dbReference>
<dbReference type="AlphaFoldDB" id="A0A291HU82"/>
<name>A0A291HU82_9GAMM</name>
<dbReference type="RefSeq" id="WP_096780262.1">
    <property type="nucleotide sequence ID" value="NZ_CP012621.1"/>
</dbReference>
<dbReference type="InterPro" id="IPR052028">
    <property type="entry name" value="HipA_Ser/Thr_kinase"/>
</dbReference>
<sequence>MSRDIHVFADWIEDEPVLIGTLTADQVRGKEHFSFAYALDWLRRGDAPYLKIDPDLHLFEGNQHKGDDRNFRTFLDSCPDRWGRLLMQRREAALARREGRRVNPLQESDYLLGVYDEYRMGALRFKTDLKGPFLDDDKRLSAPPMTSLRELEHAARQVEQNLDHDDPDYMKWLSMLISPGSSLGGARPKASVADEQGHLWIAKFPSQHDDHDIGAWEYLTYLLAQNAGIEMAECRIARYNSVHHTFLTKRFDRDGDQRLHFSSAMTQLEYYDGEDGASYLELAEFLTNHGSHTQDDLAQLWRRIVFNIAVSNVDDHLRNHGFLFDGEGWRLSPAYDINPTAMANGLHLNIDEKDNSLSYELAFEVIEFFQLTQEKAEDIFVNVLASVGQWRELANRLGISRAEQEAMKSAFNIN</sequence>
<reference evidence="6" key="1">
    <citation type="submission" date="2015-09" db="EMBL/GenBank/DDBJ databases">
        <authorList>
            <person name="Shao Z."/>
            <person name="Wang L."/>
        </authorList>
    </citation>
    <scope>NUCLEOTIDE SEQUENCE [LARGE SCALE GENOMIC DNA]</scope>
    <source>
        <strain evidence="6">F13-1</strain>
    </source>
</reference>